<evidence type="ECO:0000313" key="1">
    <source>
        <dbReference type="EMBL" id="OGG20368.1"/>
    </source>
</evidence>
<evidence type="ECO:0000313" key="2">
    <source>
        <dbReference type="Proteomes" id="UP000177092"/>
    </source>
</evidence>
<gene>
    <name evidence="1" type="ORF">A3D03_05990</name>
</gene>
<dbReference type="EMBL" id="MFJN01000048">
    <property type="protein sequence ID" value="OGG20368.1"/>
    <property type="molecule type" value="Genomic_DNA"/>
</dbReference>
<protein>
    <submittedName>
        <fullName evidence="1">Uncharacterized protein</fullName>
    </submittedName>
</protein>
<sequence>MKVTVKLPVPQTASIVVDIGDKITQNSHYAVLETKNTEKIIHLSRLLKITPQDIQNYLVVKIGEKIHPGEIIAQKKTFLKTSFIRSPVEGKIKEIDFKKGIMVINGTAEDESSGKIKSPVAGKIIKINASDLEIELEGMVLDVRDGWGEDVMGEIVSFGKDRVEMFDLTSESKDKIILCEGITEPALTKADVLPIRGLILKHPYVLPDLLSWVNVDDEVFKKIRNFNGTMVWLRTAYKQLVILE</sequence>
<comment type="caution">
    <text evidence="1">The sequence shown here is derived from an EMBL/GenBank/DDBJ whole genome shotgun (WGS) entry which is preliminary data.</text>
</comment>
<dbReference type="Proteomes" id="UP000177092">
    <property type="component" value="Unassembled WGS sequence"/>
</dbReference>
<dbReference type="STRING" id="1798384.A3D03_05990"/>
<accession>A0A1F6A6K6</accession>
<organism evidence="1 2">
    <name type="scientific">Candidatus Gottesmanbacteria bacterium RIFCSPHIGHO2_02_FULL_40_13</name>
    <dbReference type="NCBI Taxonomy" id="1798384"/>
    <lineage>
        <taxon>Bacteria</taxon>
        <taxon>Candidatus Gottesmaniibacteriota</taxon>
    </lineage>
</organism>
<proteinExistence type="predicted"/>
<dbReference type="AlphaFoldDB" id="A0A1F6A6K6"/>
<reference evidence="1 2" key="1">
    <citation type="journal article" date="2016" name="Nat. Commun.">
        <title>Thousands of microbial genomes shed light on interconnected biogeochemical processes in an aquifer system.</title>
        <authorList>
            <person name="Anantharaman K."/>
            <person name="Brown C.T."/>
            <person name="Hug L.A."/>
            <person name="Sharon I."/>
            <person name="Castelle C.J."/>
            <person name="Probst A.J."/>
            <person name="Thomas B.C."/>
            <person name="Singh A."/>
            <person name="Wilkins M.J."/>
            <person name="Karaoz U."/>
            <person name="Brodie E.L."/>
            <person name="Williams K.H."/>
            <person name="Hubbard S.S."/>
            <person name="Banfield J.F."/>
        </authorList>
    </citation>
    <scope>NUCLEOTIDE SEQUENCE [LARGE SCALE GENOMIC DNA]</scope>
</reference>
<name>A0A1F6A6K6_9BACT</name>